<dbReference type="AlphaFoldDB" id="A0A2A6C9J3"/>
<evidence type="ECO:0000313" key="1">
    <source>
        <dbReference type="EnsemblMetazoa" id="PPA43505.1"/>
    </source>
</evidence>
<gene>
    <name evidence="1" type="primary">WBGene00281874</name>
</gene>
<accession>A0A8R1Z4Q0</accession>
<reference evidence="2" key="1">
    <citation type="journal article" date="2008" name="Nat. Genet.">
        <title>The Pristionchus pacificus genome provides a unique perspective on nematode lifestyle and parasitism.</title>
        <authorList>
            <person name="Dieterich C."/>
            <person name="Clifton S.W."/>
            <person name="Schuster L.N."/>
            <person name="Chinwalla A."/>
            <person name="Delehaunty K."/>
            <person name="Dinkelacker I."/>
            <person name="Fulton L."/>
            <person name="Fulton R."/>
            <person name="Godfrey J."/>
            <person name="Minx P."/>
            <person name="Mitreva M."/>
            <person name="Roeseler W."/>
            <person name="Tian H."/>
            <person name="Witte H."/>
            <person name="Yang S.P."/>
            <person name="Wilson R.K."/>
            <person name="Sommer R.J."/>
        </authorList>
    </citation>
    <scope>NUCLEOTIDE SEQUENCE [LARGE SCALE GENOMIC DNA]</scope>
    <source>
        <strain evidence="2">PS312</strain>
    </source>
</reference>
<evidence type="ECO:0000313" key="2">
    <source>
        <dbReference type="Proteomes" id="UP000005239"/>
    </source>
</evidence>
<name>A0A2A6C9J3_PRIPA</name>
<keyword evidence="2" id="KW-1185">Reference proteome</keyword>
<sequence>TSLDQCYFRQIRLMNTPAFNDGFNACASPIFNLADILKENVVDTLSNLYGNRYGNILSGMRYFRVEVLPEILKVVSDYDKVHQSVTNLMNRTKISMKEYLDKFLYKTKVGASLLDEFNLED</sequence>
<organism evidence="1 2">
    <name type="scientific">Pristionchus pacificus</name>
    <name type="common">Parasitic nematode worm</name>
    <dbReference type="NCBI Taxonomy" id="54126"/>
    <lineage>
        <taxon>Eukaryota</taxon>
        <taxon>Metazoa</taxon>
        <taxon>Ecdysozoa</taxon>
        <taxon>Nematoda</taxon>
        <taxon>Chromadorea</taxon>
        <taxon>Rhabditida</taxon>
        <taxon>Rhabditina</taxon>
        <taxon>Diplogasteromorpha</taxon>
        <taxon>Diplogasteroidea</taxon>
        <taxon>Neodiplogasteridae</taxon>
        <taxon>Pristionchus</taxon>
    </lineage>
</organism>
<accession>A0A2A6C9J3</accession>
<dbReference type="Proteomes" id="UP000005239">
    <property type="component" value="Unassembled WGS sequence"/>
</dbReference>
<dbReference type="EnsemblMetazoa" id="PPA43505.1">
    <property type="protein sequence ID" value="PPA43505.1"/>
    <property type="gene ID" value="WBGene00281874"/>
</dbReference>
<reference evidence="1" key="2">
    <citation type="submission" date="2022-06" db="UniProtKB">
        <authorList>
            <consortium name="EnsemblMetazoa"/>
        </authorList>
    </citation>
    <scope>IDENTIFICATION</scope>
    <source>
        <strain evidence="1">PS312</strain>
    </source>
</reference>
<proteinExistence type="predicted"/>
<protein>
    <submittedName>
        <fullName evidence="1">Uncharacterized protein</fullName>
    </submittedName>
</protein>